<organism evidence="1">
    <name type="scientific">Siphoviridae sp. ctL0q1</name>
    <dbReference type="NCBI Taxonomy" id="2825449"/>
    <lineage>
        <taxon>Viruses</taxon>
        <taxon>Duplodnaviria</taxon>
        <taxon>Heunggongvirae</taxon>
        <taxon>Uroviricota</taxon>
        <taxon>Caudoviricetes</taxon>
    </lineage>
</organism>
<sequence>MSIPTTFTTKTVLKMGCTNTFKEKSKKLEKVLKTC</sequence>
<dbReference type="EMBL" id="BK015443">
    <property type="protein sequence ID" value="DAE06871.1"/>
    <property type="molecule type" value="Genomic_DNA"/>
</dbReference>
<evidence type="ECO:0000313" key="1">
    <source>
        <dbReference type="EMBL" id="DAE06871.1"/>
    </source>
</evidence>
<proteinExistence type="predicted"/>
<reference evidence="1" key="1">
    <citation type="journal article" date="2021" name="Proc. Natl. Acad. Sci. U.S.A.">
        <title>A Catalog of Tens of Thousands of Viruses from Human Metagenomes Reveals Hidden Associations with Chronic Diseases.</title>
        <authorList>
            <person name="Tisza M.J."/>
            <person name="Buck C.B."/>
        </authorList>
    </citation>
    <scope>NUCLEOTIDE SEQUENCE</scope>
    <source>
        <strain evidence="1">CtL0q1</strain>
    </source>
</reference>
<accession>A0A8S5PI24</accession>
<protein>
    <submittedName>
        <fullName evidence="1">Uncharacterized protein</fullName>
    </submittedName>
</protein>
<name>A0A8S5PI24_9CAUD</name>